<reference evidence="2" key="1">
    <citation type="journal article" date="2014" name="Front. Microbiol.">
        <title>High frequency of phylogenetically diverse reductive dehalogenase-homologous genes in deep subseafloor sedimentary metagenomes.</title>
        <authorList>
            <person name="Kawai M."/>
            <person name="Futagami T."/>
            <person name="Toyoda A."/>
            <person name="Takaki Y."/>
            <person name="Nishi S."/>
            <person name="Hori S."/>
            <person name="Arai W."/>
            <person name="Tsubouchi T."/>
            <person name="Morono Y."/>
            <person name="Uchiyama I."/>
            <person name="Ito T."/>
            <person name="Fujiyama A."/>
            <person name="Inagaki F."/>
            <person name="Takami H."/>
        </authorList>
    </citation>
    <scope>NUCLEOTIDE SEQUENCE</scope>
    <source>
        <strain evidence="2">Expedition CK06-06</strain>
    </source>
</reference>
<comment type="caution">
    <text evidence="2">The sequence shown here is derived from an EMBL/GenBank/DDBJ whole genome shotgun (WGS) entry which is preliminary data.</text>
</comment>
<name>X1MQH6_9ZZZZ</name>
<sequence length="79" mass="8780">MVGEVVNLAEDFLVSGAAIDRFLADQLLIYMAISKAGYYTTNELSSHLLTNMEIIKKFLDVNFSMEQDAGVYKVSCHSV</sequence>
<dbReference type="Pfam" id="PF01137">
    <property type="entry name" value="RTC"/>
    <property type="match status" value="1"/>
</dbReference>
<dbReference type="InterPro" id="IPR013792">
    <property type="entry name" value="RNA3'P_cycl/enolpyr_Trfase_a/b"/>
</dbReference>
<dbReference type="InterPro" id="IPR023797">
    <property type="entry name" value="RNA3'_phos_cyclase_dom"/>
</dbReference>
<dbReference type="AlphaFoldDB" id="X1MQH6"/>
<proteinExistence type="predicted"/>
<dbReference type="Gene3D" id="3.30.360.20">
    <property type="entry name" value="RNA 3'-terminal phosphate cyclase, insert domain"/>
    <property type="match status" value="1"/>
</dbReference>
<dbReference type="EMBL" id="BARV01003554">
    <property type="protein sequence ID" value="GAI08619.1"/>
    <property type="molecule type" value="Genomic_DNA"/>
</dbReference>
<dbReference type="InterPro" id="IPR036553">
    <property type="entry name" value="RPTC_insert"/>
</dbReference>
<feature type="domain" description="RNA 3'-terminal phosphate cyclase" evidence="1">
    <location>
        <begin position="17"/>
        <end position="64"/>
    </location>
</feature>
<accession>X1MQH6</accession>
<dbReference type="SUPFAM" id="SSF55205">
    <property type="entry name" value="EPT/RTPC-like"/>
    <property type="match status" value="1"/>
</dbReference>
<dbReference type="Gene3D" id="3.65.10.20">
    <property type="entry name" value="RNA 3'-terminal phosphate cyclase domain"/>
    <property type="match status" value="1"/>
</dbReference>
<protein>
    <recommendedName>
        <fullName evidence="1">RNA 3'-terminal phosphate cyclase domain-containing protein</fullName>
    </recommendedName>
</protein>
<dbReference type="InterPro" id="IPR037136">
    <property type="entry name" value="RNA3'_phos_cyclase_dom_sf"/>
</dbReference>
<evidence type="ECO:0000313" key="2">
    <source>
        <dbReference type="EMBL" id="GAI08619.1"/>
    </source>
</evidence>
<dbReference type="GO" id="GO:0003824">
    <property type="term" value="F:catalytic activity"/>
    <property type="evidence" value="ECO:0007669"/>
    <property type="project" value="InterPro"/>
</dbReference>
<gene>
    <name evidence="2" type="ORF">S06H3_08428</name>
</gene>
<evidence type="ECO:0000259" key="1">
    <source>
        <dbReference type="Pfam" id="PF01137"/>
    </source>
</evidence>
<organism evidence="2">
    <name type="scientific">marine sediment metagenome</name>
    <dbReference type="NCBI Taxonomy" id="412755"/>
    <lineage>
        <taxon>unclassified sequences</taxon>
        <taxon>metagenomes</taxon>
        <taxon>ecological metagenomes</taxon>
    </lineage>
</organism>